<evidence type="ECO:0008006" key="5">
    <source>
        <dbReference type="Google" id="ProtNLM"/>
    </source>
</evidence>
<accession>A0ABS5CCB5</accession>
<dbReference type="Gene3D" id="3.20.20.70">
    <property type="entry name" value="Aldolase class I"/>
    <property type="match status" value="1"/>
</dbReference>
<protein>
    <recommendedName>
        <fullName evidence="5">Raffinose synthase</fullName>
    </recommendedName>
</protein>
<dbReference type="Proteomes" id="UP000673394">
    <property type="component" value="Unassembled WGS sequence"/>
</dbReference>
<dbReference type="InterPro" id="IPR013785">
    <property type="entry name" value="Aldolase_TIM"/>
</dbReference>
<evidence type="ECO:0000313" key="3">
    <source>
        <dbReference type="EMBL" id="MBP3963631.1"/>
    </source>
</evidence>
<dbReference type="EMBL" id="JAGKSP010000001">
    <property type="protein sequence ID" value="MBP3961698.1"/>
    <property type="molecule type" value="Genomic_DNA"/>
</dbReference>
<proteinExistence type="predicted"/>
<organism evidence="3 4">
    <name type="scientific">Paenibacillus lignilyticus</name>
    <dbReference type="NCBI Taxonomy" id="1172615"/>
    <lineage>
        <taxon>Bacteria</taxon>
        <taxon>Bacillati</taxon>
        <taxon>Bacillota</taxon>
        <taxon>Bacilli</taxon>
        <taxon>Bacillales</taxon>
        <taxon>Paenibacillaceae</taxon>
        <taxon>Paenibacillus</taxon>
    </lineage>
</organism>
<dbReference type="SUPFAM" id="SSF51445">
    <property type="entry name" value="(Trans)glycosidases"/>
    <property type="match status" value="1"/>
</dbReference>
<dbReference type="InterPro" id="IPR017853">
    <property type="entry name" value="GH"/>
</dbReference>
<name>A0ABS5CCB5_9BACL</name>
<comment type="caution">
    <text evidence="3">The sequence shown here is derived from an EMBL/GenBank/DDBJ whole genome shotgun (WGS) entry which is preliminary data.</text>
</comment>
<gene>
    <name evidence="2" type="ORF">I8J30_03175</name>
    <name evidence="3" type="ORF">I8J30_13020</name>
</gene>
<dbReference type="Pfam" id="PF05691">
    <property type="entry name" value="Raffinose_syn"/>
    <property type="match status" value="2"/>
</dbReference>
<sequence>MNPQRLFNRYGLTVTYENGDTPVYETAGWVQGDGGVDETGSYETYLLPFRDAEETSRLTLELRCYEHTVSAYMSVQLKQDVFGVTHSLAADAGILLSVGEPVGSLEGILAHYNAYKWWWTRPYMAKSTAALPEKTQALLWKAGGRYTQLFPQCSNVFKTTMRGDGEGLQFVISPLLRGVRTGRELLFVLHEGDNAYEVVEKAAEAVFLARQEPVRLRESKRYPEVFDYLGWCTWDAFYHDVSQKGIEEKAEELRTKQVPVKWVMIDDGWSPVREKALVSFQEDRSKFPDGLAGTVSKLKNDFGVNWVGVWHAFTGYWHGVDPEGEIAIKHRDLLQTDTAGRLVPSTDAKIGFGFWKQWHSWLSAQGIDMLKVDSQSSVIEFVKGQQPLGQAAKGLHEALEASASLYFDGRLINCMGMAQENVWSRVNSAISRNSDDFYPAKPEWFREHALQNAYNSFYHSTLYWGDWDIWWTSHADRTDHAVLRAISGGPVYVSDKVGETDAEVLRPLILSDGRILRADKPGVPTEDVLLVNPVETAVPLKIMSRSGDSGLLACFHIHADAAPIDGEFRLTDIAGMEAADEYAVYSHFGRSASLLGETVAAYGFTVERGKPQLFTAAPYRNGFASFGLIDKYVSAATVKWMLAQPDRATVLLHEGGVYGFASKTAPVSATVNGQAVEVRSEQGFYSIASDSSTTEVLIEIRFA</sequence>
<dbReference type="RefSeq" id="WP_210655290.1">
    <property type="nucleotide sequence ID" value="NZ_JAGKSP010000001.1"/>
</dbReference>
<dbReference type="PANTHER" id="PTHR31268">
    <property type="match status" value="1"/>
</dbReference>
<keyword evidence="1" id="KW-0119">Carbohydrate metabolism</keyword>
<evidence type="ECO:0000256" key="1">
    <source>
        <dbReference type="ARBA" id="ARBA00023277"/>
    </source>
</evidence>
<evidence type="ECO:0000313" key="2">
    <source>
        <dbReference type="EMBL" id="MBP3961698.1"/>
    </source>
</evidence>
<dbReference type="InterPro" id="IPR008811">
    <property type="entry name" value="Glycosyl_hydrolases_36"/>
</dbReference>
<reference evidence="3 4" key="1">
    <citation type="submission" date="2021-04" db="EMBL/GenBank/DDBJ databases">
        <title>Paenibacillus sp. DLE-14 whole genome sequence.</title>
        <authorList>
            <person name="Ham Y.J."/>
        </authorList>
    </citation>
    <scope>NUCLEOTIDE SEQUENCE [LARGE SCALE GENOMIC DNA]</scope>
    <source>
        <strain evidence="3 4">DLE-14</strain>
    </source>
</reference>
<dbReference type="PANTHER" id="PTHR31268:SF32">
    <property type="entry name" value="GALACTINOL--SUCROSE GALACTOSYLTRANSFERASE 2-RELATED"/>
    <property type="match status" value="1"/>
</dbReference>
<dbReference type="EMBL" id="JAGKSP010000004">
    <property type="protein sequence ID" value="MBP3963631.1"/>
    <property type="molecule type" value="Genomic_DNA"/>
</dbReference>
<evidence type="ECO:0000313" key="4">
    <source>
        <dbReference type="Proteomes" id="UP000673394"/>
    </source>
</evidence>
<keyword evidence="4" id="KW-1185">Reference proteome</keyword>